<keyword evidence="4" id="KW-0493">Microtubule</keyword>
<dbReference type="InterPro" id="IPR013083">
    <property type="entry name" value="Znf_RING/FYVE/PHD"/>
</dbReference>
<dbReference type="GO" id="GO:0051231">
    <property type="term" value="P:spindle elongation"/>
    <property type="evidence" value="ECO:0007669"/>
    <property type="project" value="TreeGrafter"/>
</dbReference>
<dbReference type="GO" id="GO:0005524">
    <property type="term" value="F:ATP binding"/>
    <property type="evidence" value="ECO:0007669"/>
    <property type="project" value="UniProtKB-UniRule"/>
</dbReference>
<dbReference type="InterPro" id="IPR036961">
    <property type="entry name" value="Kinesin_motor_dom_sf"/>
</dbReference>
<dbReference type="SUPFAM" id="SSF57850">
    <property type="entry name" value="RING/U-box"/>
    <property type="match status" value="1"/>
</dbReference>
<feature type="domain" description="U-box" evidence="7">
    <location>
        <begin position="216"/>
        <end position="290"/>
    </location>
</feature>
<evidence type="ECO:0000256" key="5">
    <source>
        <dbReference type="SAM" id="MobiDB-lite"/>
    </source>
</evidence>
<dbReference type="GO" id="GO:0008017">
    <property type="term" value="F:microtubule binding"/>
    <property type="evidence" value="ECO:0007669"/>
    <property type="project" value="InterPro"/>
</dbReference>
<dbReference type="InterPro" id="IPR003613">
    <property type="entry name" value="Ubox_domain"/>
</dbReference>
<dbReference type="InterPro" id="IPR001752">
    <property type="entry name" value="Kinesin_motor_dom"/>
</dbReference>
<evidence type="ECO:0000256" key="1">
    <source>
        <dbReference type="ARBA" id="ARBA00022741"/>
    </source>
</evidence>
<dbReference type="GO" id="GO:0016567">
    <property type="term" value="P:protein ubiquitination"/>
    <property type="evidence" value="ECO:0007669"/>
    <property type="project" value="InterPro"/>
</dbReference>
<evidence type="ECO:0000256" key="4">
    <source>
        <dbReference type="RuleBase" id="RU000394"/>
    </source>
</evidence>
<comment type="similarity">
    <text evidence="3 4">Belongs to the TRAFAC class myosin-kinesin ATPase superfamily. Kinesin family.</text>
</comment>
<feature type="compositionally biased region" description="Polar residues" evidence="5">
    <location>
        <begin position="373"/>
        <end position="382"/>
    </location>
</feature>
<keyword evidence="1 3" id="KW-0547">Nucleotide-binding</keyword>
<dbReference type="PANTHER" id="PTHR47969">
    <property type="entry name" value="CHROMOSOME-ASSOCIATED KINESIN KIF4A-RELATED"/>
    <property type="match status" value="1"/>
</dbReference>
<reference evidence="9" key="1">
    <citation type="journal article" date="2023" name="Commun. Biol.">
        <title>Genome analysis of Parmales, the sister group of diatoms, reveals the evolutionary specialization of diatoms from phago-mixotrophs to photoautotrophs.</title>
        <authorList>
            <person name="Ban H."/>
            <person name="Sato S."/>
            <person name="Yoshikawa S."/>
            <person name="Yamada K."/>
            <person name="Nakamura Y."/>
            <person name="Ichinomiya M."/>
            <person name="Sato N."/>
            <person name="Blanc-Mathieu R."/>
            <person name="Endo H."/>
            <person name="Kuwata A."/>
            <person name="Ogata H."/>
        </authorList>
    </citation>
    <scope>NUCLEOTIDE SEQUENCE [LARGE SCALE GENOMIC DNA]</scope>
    <source>
        <strain evidence="9">NIES 3700</strain>
    </source>
</reference>
<evidence type="ECO:0000256" key="3">
    <source>
        <dbReference type="PROSITE-ProRule" id="PRU00283"/>
    </source>
</evidence>
<dbReference type="OrthoDB" id="20295at2759"/>
<dbReference type="PROSITE" id="PS51698">
    <property type="entry name" value="U_BOX"/>
    <property type="match status" value="1"/>
</dbReference>
<keyword evidence="3 4" id="KW-0505">Motor protein</keyword>
<dbReference type="Pfam" id="PF00225">
    <property type="entry name" value="Kinesin"/>
    <property type="match status" value="1"/>
</dbReference>
<evidence type="ECO:0000256" key="2">
    <source>
        <dbReference type="ARBA" id="ARBA00022840"/>
    </source>
</evidence>
<accession>A0A9W6ZB29</accession>
<dbReference type="PANTHER" id="PTHR47969:SF29">
    <property type="entry name" value="KINESIN-LIKE PROTEIN"/>
    <property type="match status" value="1"/>
</dbReference>
<dbReference type="InterPro" id="IPR027417">
    <property type="entry name" value="P-loop_NTPase"/>
</dbReference>
<protein>
    <recommendedName>
        <fullName evidence="4">Kinesin-like protein</fullName>
    </recommendedName>
</protein>
<keyword evidence="2 3" id="KW-0067">ATP-binding</keyword>
<feature type="compositionally biased region" description="Basic and acidic residues" evidence="5">
    <location>
        <begin position="346"/>
        <end position="358"/>
    </location>
</feature>
<feature type="compositionally biased region" description="Polar residues" evidence="5">
    <location>
        <begin position="1"/>
        <end position="12"/>
    </location>
</feature>
<gene>
    <name evidence="8" type="ORF">TrLO_g3578</name>
</gene>
<evidence type="ECO:0000259" key="6">
    <source>
        <dbReference type="PROSITE" id="PS50067"/>
    </source>
</evidence>
<dbReference type="GO" id="GO:0007018">
    <property type="term" value="P:microtubule-based movement"/>
    <property type="evidence" value="ECO:0007669"/>
    <property type="project" value="InterPro"/>
</dbReference>
<dbReference type="PROSITE" id="PS50067">
    <property type="entry name" value="KINESIN_MOTOR_2"/>
    <property type="match status" value="1"/>
</dbReference>
<organism evidence="8 9">
    <name type="scientific">Triparma laevis f. longispina</name>
    <dbReference type="NCBI Taxonomy" id="1714387"/>
    <lineage>
        <taxon>Eukaryota</taxon>
        <taxon>Sar</taxon>
        <taxon>Stramenopiles</taxon>
        <taxon>Ochrophyta</taxon>
        <taxon>Bolidophyceae</taxon>
        <taxon>Parmales</taxon>
        <taxon>Triparmaceae</taxon>
        <taxon>Triparma</taxon>
    </lineage>
</organism>
<dbReference type="SUPFAM" id="SSF52540">
    <property type="entry name" value="P-loop containing nucleoside triphosphate hydrolases"/>
    <property type="match status" value="1"/>
</dbReference>
<dbReference type="GO" id="GO:0005875">
    <property type="term" value="C:microtubule associated complex"/>
    <property type="evidence" value="ECO:0007669"/>
    <property type="project" value="TreeGrafter"/>
</dbReference>
<dbReference type="EMBL" id="BRXW01000401">
    <property type="protein sequence ID" value="GMH51192.1"/>
    <property type="molecule type" value="Genomic_DNA"/>
</dbReference>
<name>A0A9W6ZB29_9STRA</name>
<dbReference type="Gene3D" id="3.40.850.10">
    <property type="entry name" value="Kinesin motor domain"/>
    <property type="match status" value="1"/>
</dbReference>
<evidence type="ECO:0000313" key="9">
    <source>
        <dbReference type="Proteomes" id="UP001165122"/>
    </source>
</evidence>
<dbReference type="InterPro" id="IPR027640">
    <property type="entry name" value="Kinesin-like_fam"/>
</dbReference>
<keyword evidence="9" id="KW-1185">Reference proteome</keyword>
<comment type="caution">
    <text evidence="8">The sequence shown here is derived from an EMBL/GenBank/DDBJ whole genome shotgun (WGS) entry which is preliminary data.</text>
</comment>
<dbReference type="GO" id="GO:0004842">
    <property type="term" value="F:ubiquitin-protein transferase activity"/>
    <property type="evidence" value="ECO:0007669"/>
    <property type="project" value="InterPro"/>
</dbReference>
<dbReference type="SMART" id="SM00504">
    <property type="entry name" value="Ubox"/>
    <property type="match status" value="1"/>
</dbReference>
<dbReference type="AlphaFoldDB" id="A0A9W6ZB29"/>
<dbReference type="InterPro" id="IPR019821">
    <property type="entry name" value="Kinesin_motor_CS"/>
</dbReference>
<dbReference type="Pfam" id="PF04564">
    <property type="entry name" value="U-box"/>
    <property type="match status" value="1"/>
</dbReference>
<feature type="compositionally biased region" description="Low complexity" evidence="5">
    <location>
        <begin position="383"/>
        <end position="393"/>
    </location>
</feature>
<dbReference type="Gene3D" id="3.30.40.10">
    <property type="entry name" value="Zinc/RING finger domain, C3HC4 (zinc finger)"/>
    <property type="match status" value="1"/>
</dbReference>
<feature type="region of interest" description="Disordered" evidence="5">
    <location>
        <begin position="1"/>
        <end position="24"/>
    </location>
</feature>
<feature type="region of interest" description="Disordered" evidence="5">
    <location>
        <begin position="346"/>
        <end position="400"/>
    </location>
</feature>
<dbReference type="Proteomes" id="UP001165122">
    <property type="component" value="Unassembled WGS sequence"/>
</dbReference>
<evidence type="ECO:0000313" key="8">
    <source>
        <dbReference type="EMBL" id="GMH51192.1"/>
    </source>
</evidence>
<feature type="domain" description="Kinesin motor" evidence="6">
    <location>
        <begin position="404"/>
        <end position="760"/>
    </location>
</feature>
<dbReference type="PROSITE" id="PS00411">
    <property type="entry name" value="KINESIN_MOTOR_1"/>
    <property type="match status" value="1"/>
</dbReference>
<feature type="binding site" evidence="3">
    <location>
        <begin position="491"/>
        <end position="498"/>
    </location>
    <ligand>
        <name>ATP</name>
        <dbReference type="ChEBI" id="CHEBI:30616"/>
    </ligand>
</feature>
<sequence>MSLPLQTNTSVMNANNAPPPLAPFTPSKEKLMKELDLLPPATPNTPDVLDSSLVQSLEADTSITPFSKLERVLAHDDMLVFLPVSEYGTMAQLSKDFNKAFGDRESVWRMACLTFAVEKELYLPYPQLEKIVGSWKRIFFEQLFPARMKWGVEEVLLDENGLVKEGGVKSDFKIQVACRFRPGERKKSSILLPLHQRLRLLRKQQKQNANASLGSTLPEKFIDPLMGGVMNSPVKLPSSGRVCERKVVSQHLKVDHRDPFDKSSLNTAALIACPGLKAEIVEWKNKKQTALFAEAEDENKKSDGGSFRVASDDVKALTEAGGDITPEILQALLEADRLETAIRDAEEQAEKEKRMRENRGRRKFDKWGDEVTGGNNQENVESTTTAAAAATTTNSDSTLPSTTIDKVMEEKAKEDDMKLILNQPHNRDARILAVEKSRVLMHIDGRGIRPFLMSGGCFTEYAGQKDVYEHCGRAPVISSLNGLNACLLAYGQTGSGKTHTMFGPEGVLNEALEKAKERSESLNWNVHDVAKTVLEAKGGEVGLAVRACAEICKCLNLDDTNSKSGNIVGQLTCEYVQIYNEKITCLLGSTNEVKMRGDIMQGARTVKVTSLPMMLSILVLAEQNKKRAATAMNERSSRAHSILVFNISQKNTLKNTIVNSVLHLVDLAGSERVKKSKVEGINRLEAININKSLMVLGKCVSALVDKKSHVPYFESKLTSILRNSLGGNSRTTAVIAARMNDEHANETLQSLRFGERCASITNSVAVAATNATEAVEAIDRALKMCERQIESLEKRGMKHLECYKQVKEKYATLKIKRSELE</sequence>
<dbReference type="GO" id="GO:0007052">
    <property type="term" value="P:mitotic spindle organization"/>
    <property type="evidence" value="ECO:0007669"/>
    <property type="project" value="TreeGrafter"/>
</dbReference>
<evidence type="ECO:0000259" key="7">
    <source>
        <dbReference type="PROSITE" id="PS51698"/>
    </source>
</evidence>
<dbReference type="GO" id="GO:0003777">
    <property type="term" value="F:microtubule motor activity"/>
    <property type="evidence" value="ECO:0007669"/>
    <property type="project" value="InterPro"/>
</dbReference>
<proteinExistence type="inferred from homology"/>
<dbReference type="GO" id="GO:0005874">
    <property type="term" value="C:microtubule"/>
    <property type="evidence" value="ECO:0007669"/>
    <property type="project" value="UniProtKB-KW"/>
</dbReference>
<dbReference type="PRINTS" id="PR00380">
    <property type="entry name" value="KINESINHEAVY"/>
</dbReference>
<dbReference type="SMART" id="SM00129">
    <property type="entry name" value="KISc"/>
    <property type="match status" value="1"/>
</dbReference>